<sequence>MDIKQLLTSAITDQDSRGIRRLLNDAVELQAVTASVATKLGYLADVMYTGSYDVRTSAAAAALALVK</sequence>
<evidence type="ECO:0000313" key="2">
    <source>
        <dbReference type="Proteomes" id="UP000296999"/>
    </source>
</evidence>
<dbReference type="EMBL" id="MK620901">
    <property type="protein sequence ID" value="QBZ72918.1"/>
    <property type="molecule type" value="Genomic_DNA"/>
</dbReference>
<accession>A0A4D6E2Q0</accession>
<reference evidence="1 2" key="1">
    <citation type="submission" date="2019-03" db="EMBL/GenBank/DDBJ databases">
        <authorList>
            <person name="Borsha N.H."/>
            <person name="McKenzie R."/>
            <person name="Ailani S."/>
            <person name="Almanzar G."/>
            <person name="Beggarly V.A."/>
            <person name="Joyner G.L."/>
            <person name="Kim J.H."/>
            <person name="Lin Y.H."/>
            <person name="Liu V."/>
            <person name="Mandell Z.B."/>
            <person name="Mock D.J."/>
            <person name="Nasir A."/>
            <person name="Nguyen Q.A."/>
            <person name="Pareek P."/>
            <person name="Patel N.B."/>
            <person name="Patel P.S."/>
            <person name="Patel S.B."/>
            <person name="Patel T.N."/>
            <person name="Sargent E.J."/>
            <person name="Selamaj E."/>
            <person name="Soroush S."/>
            <person name="Zurlo S.J."/>
            <person name="Dalia R."/>
            <person name="Khakhina S."/>
            <person name="Gurney S.M.R."/>
            <person name="Garlena R.A."/>
            <person name="Russell D.A."/>
            <person name="Pope W.H."/>
            <person name="Jacobs-Sera D."/>
            <person name="Hatfull G.F."/>
        </authorList>
    </citation>
    <scope>NUCLEOTIDE SEQUENCE [LARGE SCALE GENOMIC DNA]</scope>
</reference>
<organism evidence="1 2">
    <name type="scientific">Microbacterium phage PrincePhergus</name>
    <dbReference type="NCBI Taxonomy" id="2562193"/>
    <lineage>
        <taxon>Viruses</taxon>
        <taxon>Duplodnaviria</taxon>
        <taxon>Heunggongvirae</taxon>
        <taxon>Uroviricota</taxon>
        <taxon>Caudoviricetes</taxon>
        <taxon>Kojivirus</taxon>
        <taxon>Kojivirus koji</taxon>
    </lineage>
</organism>
<gene>
    <name evidence="1" type="primary">49</name>
    <name evidence="1" type="ORF">SEA_PRINCEPHERGUS_50</name>
</gene>
<proteinExistence type="predicted"/>
<dbReference type="Proteomes" id="UP000296999">
    <property type="component" value="Segment"/>
</dbReference>
<protein>
    <submittedName>
        <fullName evidence="1">Uncharacterized protein</fullName>
    </submittedName>
</protein>
<evidence type="ECO:0000313" key="1">
    <source>
        <dbReference type="EMBL" id="QBZ72918.1"/>
    </source>
</evidence>
<name>A0A4D6E2Q0_9CAUD</name>